<keyword evidence="2" id="KW-1185">Reference proteome</keyword>
<dbReference type="InterPro" id="IPR027266">
    <property type="entry name" value="TrmE/GcvT-like"/>
</dbReference>
<sequence>MLEAAKNPYPSTAFVQALEPRHIVSLAAFKGQAAALNQALGITLPLTPRRITVDNLTYLWSGPGVWLAIGPAAPNLAAKTSNIAAFTDQSDGQALFKISGPFARAILAKLVPIDLHESIFPAHAVALTIAAHIGIRLWREEDCFILSCFRGFAGALHHALGEAAAEFEPRG</sequence>
<reference evidence="2" key="1">
    <citation type="journal article" date="2019" name="Int. J. Syst. Evol. Microbiol.">
        <title>The Global Catalogue of Microorganisms (GCM) 10K type strain sequencing project: providing services to taxonomists for standard genome sequencing and annotation.</title>
        <authorList>
            <consortium name="The Broad Institute Genomics Platform"/>
            <consortium name="The Broad Institute Genome Sequencing Center for Infectious Disease"/>
            <person name="Wu L."/>
            <person name="Ma J."/>
        </authorList>
    </citation>
    <scope>NUCLEOTIDE SEQUENCE [LARGE SCALE GENOMIC DNA]</scope>
    <source>
        <strain evidence="2">NBRC 112502</strain>
    </source>
</reference>
<accession>A0ABQ6AEL8</accession>
<dbReference type="Gene3D" id="3.30.1360.120">
    <property type="entry name" value="Probable tRNA modification gtpase trme, domain 1"/>
    <property type="match status" value="1"/>
</dbReference>
<dbReference type="EMBL" id="BSOS01000123">
    <property type="protein sequence ID" value="GLR69082.1"/>
    <property type="molecule type" value="Genomic_DNA"/>
</dbReference>
<dbReference type="SUPFAM" id="SSF103025">
    <property type="entry name" value="Folate-binding domain"/>
    <property type="match status" value="1"/>
</dbReference>
<dbReference type="Proteomes" id="UP001156641">
    <property type="component" value="Unassembled WGS sequence"/>
</dbReference>
<proteinExistence type="predicted"/>
<dbReference type="Gene3D" id="3.30.70.1520">
    <property type="entry name" value="Heterotetrameric sarcosine oxidase"/>
    <property type="match status" value="1"/>
</dbReference>
<dbReference type="InterPro" id="IPR007375">
    <property type="entry name" value="SoxG"/>
</dbReference>
<comment type="caution">
    <text evidence="1">The sequence shown here is derived from an EMBL/GenBank/DDBJ whole genome shotgun (WGS) entry which is preliminary data.</text>
</comment>
<name>A0ABQ6AEL8_9PROT</name>
<gene>
    <name evidence="1" type="primary">soxG2</name>
    <name evidence="1" type="ORF">GCM10010909_37690</name>
</gene>
<dbReference type="Pfam" id="PF04268">
    <property type="entry name" value="SoxG"/>
    <property type="match status" value="1"/>
</dbReference>
<dbReference type="RefSeq" id="WP_284259947.1">
    <property type="nucleotide sequence ID" value="NZ_BSOS01000123.1"/>
</dbReference>
<organism evidence="1 2">
    <name type="scientific">Acidocella aquatica</name>
    <dbReference type="NCBI Taxonomy" id="1922313"/>
    <lineage>
        <taxon>Bacteria</taxon>
        <taxon>Pseudomonadati</taxon>
        <taxon>Pseudomonadota</taxon>
        <taxon>Alphaproteobacteria</taxon>
        <taxon>Acetobacterales</taxon>
        <taxon>Acidocellaceae</taxon>
        <taxon>Acidocella</taxon>
    </lineage>
</organism>
<protein>
    <submittedName>
        <fullName evidence="1">Sarcosine oxidase subunit gamma</fullName>
    </submittedName>
</protein>
<evidence type="ECO:0000313" key="2">
    <source>
        <dbReference type="Proteomes" id="UP001156641"/>
    </source>
</evidence>
<evidence type="ECO:0000313" key="1">
    <source>
        <dbReference type="EMBL" id="GLR69082.1"/>
    </source>
</evidence>